<protein>
    <recommendedName>
        <fullName evidence="6">Endocuticle structural glycoprotein SgAbd-2</fullName>
    </recommendedName>
</protein>
<organism evidence="4 5">
    <name type="scientific">Trichomalopsis sarcophagae</name>
    <dbReference type="NCBI Taxonomy" id="543379"/>
    <lineage>
        <taxon>Eukaryota</taxon>
        <taxon>Metazoa</taxon>
        <taxon>Ecdysozoa</taxon>
        <taxon>Arthropoda</taxon>
        <taxon>Hexapoda</taxon>
        <taxon>Insecta</taxon>
        <taxon>Pterygota</taxon>
        <taxon>Neoptera</taxon>
        <taxon>Endopterygota</taxon>
        <taxon>Hymenoptera</taxon>
        <taxon>Apocrita</taxon>
        <taxon>Proctotrupomorpha</taxon>
        <taxon>Chalcidoidea</taxon>
        <taxon>Pteromalidae</taxon>
        <taxon>Pteromalinae</taxon>
        <taxon>Trichomalopsis</taxon>
    </lineage>
</organism>
<gene>
    <name evidence="4" type="ORF">TSAR_011746</name>
</gene>
<feature type="region of interest" description="Disordered" evidence="2">
    <location>
        <begin position="120"/>
        <end position="161"/>
    </location>
</feature>
<dbReference type="PROSITE" id="PS51155">
    <property type="entry name" value="CHIT_BIND_RR_2"/>
    <property type="match status" value="1"/>
</dbReference>
<keyword evidence="1" id="KW-0193">Cuticle</keyword>
<evidence type="ECO:0000313" key="4">
    <source>
        <dbReference type="EMBL" id="OXU28501.1"/>
    </source>
</evidence>
<dbReference type="GO" id="GO:0008010">
    <property type="term" value="F:structural constituent of chitin-based larval cuticle"/>
    <property type="evidence" value="ECO:0007669"/>
    <property type="project" value="TreeGrafter"/>
</dbReference>
<evidence type="ECO:0000256" key="2">
    <source>
        <dbReference type="SAM" id="MobiDB-lite"/>
    </source>
</evidence>
<dbReference type="OrthoDB" id="6372059at2759"/>
<evidence type="ECO:0000256" key="1">
    <source>
        <dbReference type="PROSITE-ProRule" id="PRU00497"/>
    </source>
</evidence>
<sequence>MRLLVLTCLVAIACGQDDLYFRKPEKIIKASNDVGEKLGNYAFTYETEGGILQSEVGKRKYEGTDSETQLIQGSVQYNAPDGTPIAISWTADEFGAQVSGTHLPTPPPIPPEIQRALDWIAKQPTTEEPDYNDPAPSTSAKPITLKKQAFNKPLPLKRQQF</sequence>
<feature type="chain" id="PRO_5012782485" description="Endocuticle structural glycoprotein SgAbd-2" evidence="3">
    <location>
        <begin position="16"/>
        <end position="161"/>
    </location>
</feature>
<evidence type="ECO:0008006" key="6">
    <source>
        <dbReference type="Google" id="ProtNLM"/>
    </source>
</evidence>
<name>A0A232FCE1_9HYME</name>
<evidence type="ECO:0000313" key="5">
    <source>
        <dbReference type="Proteomes" id="UP000215335"/>
    </source>
</evidence>
<reference evidence="4 5" key="1">
    <citation type="journal article" date="2017" name="Curr. Biol.">
        <title>The Evolution of Venom by Co-option of Single-Copy Genes.</title>
        <authorList>
            <person name="Martinson E.O."/>
            <person name="Mrinalini"/>
            <person name="Kelkar Y.D."/>
            <person name="Chang C.H."/>
            <person name="Werren J.H."/>
        </authorList>
    </citation>
    <scope>NUCLEOTIDE SEQUENCE [LARGE SCALE GENOMIC DNA]</scope>
    <source>
        <strain evidence="4 5">Alberta</strain>
        <tissue evidence="4">Whole body</tissue>
    </source>
</reference>
<keyword evidence="3" id="KW-0732">Signal</keyword>
<dbReference type="Pfam" id="PF00379">
    <property type="entry name" value="Chitin_bind_4"/>
    <property type="match status" value="1"/>
</dbReference>
<dbReference type="GO" id="GO:0062129">
    <property type="term" value="C:chitin-based extracellular matrix"/>
    <property type="evidence" value="ECO:0007669"/>
    <property type="project" value="TreeGrafter"/>
</dbReference>
<dbReference type="PRINTS" id="PR00947">
    <property type="entry name" value="CUTICLE"/>
</dbReference>
<dbReference type="EMBL" id="NNAY01000425">
    <property type="protein sequence ID" value="OXU28501.1"/>
    <property type="molecule type" value="Genomic_DNA"/>
</dbReference>
<dbReference type="AlphaFoldDB" id="A0A232FCE1"/>
<dbReference type="InterPro" id="IPR000618">
    <property type="entry name" value="Insect_cuticle"/>
</dbReference>
<dbReference type="STRING" id="543379.A0A232FCE1"/>
<keyword evidence="5" id="KW-1185">Reference proteome</keyword>
<comment type="caution">
    <text evidence="4">The sequence shown here is derived from an EMBL/GenBank/DDBJ whole genome shotgun (WGS) entry which is preliminary data.</text>
</comment>
<proteinExistence type="predicted"/>
<dbReference type="PANTHER" id="PTHR10380:SF241">
    <property type="entry name" value="CUTICULAR PROTEIN 47EG-RELATED"/>
    <property type="match status" value="1"/>
</dbReference>
<feature type="signal peptide" evidence="3">
    <location>
        <begin position="1"/>
        <end position="15"/>
    </location>
</feature>
<dbReference type="InterPro" id="IPR050468">
    <property type="entry name" value="Cuticle_Struct_Prot"/>
</dbReference>
<evidence type="ECO:0000256" key="3">
    <source>
        <dbReference type="SAM" id="SignalP"/>
    </source>
</evidence>
<accession>A0A232FCE1</accession>
<dbReference type="Proteomes" id="UP000215335">
    <property type="component" value="Unassembled WGS sequence"/>
</dbReference>
<dbReference type="PANTHER" id="PTHR10380">
    <property type="entry name" value="CUTICLE PROTEIN"/>
    <property type="match status" value="1"/>
</dbReference>